<accession>C5FQQ0</accession>
<feature type="compositionally biased region" description="Basic and acidic residues" evidence="1">
    <location>
        <begin position="1"/>
        <end position="14"/>
    </location>
</feature>
<dbReference type="OrthoDB" id="77607at2759"/>
<feature type="region of interest" description="Disordered" evidence="1">
    <location>
        <begin position="1"/>
        <end position="167"/>
    </location>
</feature>
<dbReference type="VEuPathDB" id="FungiDB:MCYG_05022"/>
<feature type="compositionally biased region" description="Acidic residues" evidence="1">
    <location>
        <begin position="225"/>
        <end position="246"/>
    </location>
</feature>
<feature type="region of interest" description="Disordered" evidence="1">
    <location>
        <begin position="193"/>
        <end position="246"/>
    </location>
</feature>
<dbReference type="STRING" id="554155.C5FQQ0"/>
<keyword evidence="3" id="KW-1185">Reference proteome</keyword>
<dbReference type="EMBL" id="DS995704">
    <property type="protein sequence ID" value="EEQ32203.1"/>
    <property type="molecule type" value="Genomic_DNA"/>
</dbReference>
<feature type="compositionally biased region" description="Acidic residues" evidence="1">
    <location>
        <begin position="76"/>
        <end position="88"/>
    </location>
</feature>
<proteinExistence type="predicted"/>
<reference evidence="3" key="1">
    <citation type="journal article" date="2012" name="MBio">
        <title>Comparative genome analysis of Trichophyton rubrum and related dermatophytes reveals candidate genes involved in infection.</title>
        <authorList>
            <person name="Martinez D.A."/>
            <person name="Oliver B.G."/>
            <person name="Graeser Y."/>
            <person name="Goldberg J.M."/>
            <person name="Li W."/>
            <person name="Martinez-Rossi N.M."/>
            <person name="Monod M."/>
            <person name="Shelest E."/>
            <person name="Barton R.C."/>
            <person name="Birch E."/>
            <person name="Brakhage A.A."/>
            <person name="Chen Z."/>
            <person name="Gurr S.J."/>
            <person name="Heiman D."/>
            <person name="Heitman J."/>
            <person name="Kosti I."/>
            <person name="Rossi A."/>
            <person name="Saif S."/>
            <person name="Samalova M."/>
            <person name="Saunders C.W."/>
            <person name="Shea T."/>
            <person name="Summerbell R.C."/>
            <person name="Xu J."/>
            <person name="Young S."/>
            <person name="Zeng Q."/>
            <person name="Birren B.W."/>
            <person name="Cuomo C.A."/>
            <person name="White T.C."/>
        </authorList>
    </citation>
    <scope>NUCLEOTIDE SEQUENCE [LARGE SCALE GENOMIC DNA]</scope>
    <source>
        <strain evidence="3">ATCC MYA-4605 / CBS 113480</strain>
    </source>
</reference>
<dbReference type="AlphaFoldDB" id="C5FQQ0"/>
<dbReference type="GeneID" id="9226140"/>
<evidence type="ECO:0000313" key="3">
    <source>
        <dbReference type="Proteomes" id="UP000002035"/>
    </source>
</evidence>
<dbReference type="HOGENOM" id="CLU_041821_2_0_1"/>
<dbReference type="RefSeq" id="XP_002847285.1">
    <property type="nucleotide sequence ID" value="XM_002847239.1"/>
</dbReference>
<sequence>MVDVRELLRNELASRHLPSSKTAKKRRHGSALEPARKKARPFTEDNTSIENESAADDSIEIAATTKSPPPTRNTELDTESVETQPEIDLEGRPAISTNQEVDENEWAAFEREVAQPSRQQPPPTTSNSTVTISAAPVSAAELDSRERQDRESLTKNREAALLGDREDATRFLEEEFDEMEELDRRVKRLKQMRDEIRRKREEDSQAVYSAEVDDMPENKSKADGEGNDEDSEYDDDEEGWDDWAFR</sequence>
<dbReference type="eggNOG" id="ENOG502S9DW">
    <property type="taxonomic scope" value="Eukaryota"/>
</dbReference>
<feature type="compositionally biased region" description="Basic and acidic residues" evidence="1">
    <location>
        <begin position="142"/>
        <end position="167"/>
    </location>
</feature>
<evidence type="ECO:0000256" key="1">
    <source>
        <dbReference type="SAM" id="MobiDB-lite"/>
    </source>
</evidence>
<organism evidence="2 3">
    <name type="scientific">Arthroderma otae (strain ATCC MYA-4605 / CBS 113480)</name>
    <name type="common">Microsporum canis</name>
    <dbReference type="NCBI Taxonomy" id="554155"/>
    <lineage>
        <taxon>Eukaryota</taxon>
        <taxon>Fungi</taxon>
        <taxon>Dikarya</taxon>
        <taxon>Ascomycota</taxon>
        <taxon>Pezizomycotina</taxon>
        <taxon>Eurotiomycetes</taxon>
        <taxon>Eurotiomycetidae</taxon>
        <taxon>Onygenales</taxon>
        <taxon>Arthrodermataceae</taxon>
        <taxon>Microsporum</taxon>
    </lineage>
</organism>
<dbReference type="OMA" id="FMEDEFD"/>
<name>C5FQQ0_ARTOC</name>
<dbReference type="Proteomes" id="UP000002035">
    <property type="component" value="Unassembled WGS sequence"/>
</dbReference>
<protein>
    <submittedName>
        <fullName evidence="2">Uncharacterized protein</fullName>
    </submittedName>
</protein>
<feature type="compositionally biased region" description="Basic and acidic residues" evidence="1">
    <location>
        <begin position="193"/>
        <end position="203"/>
    </location>
</feature>
<evidence type="ECO:0000313" key="2">
    <source>
        <dbReference type="EMBL" id="EEQ32203.1"/>
    </source>
</evidence>
<gene>
    <name evidence="2" type="ORF">MCYG_05022</name>
</gene>